<evidence type="ECO:0000313" key="2">
    <source>
        <dbReference type="EMBL" id="JAD52903.1"/>
    </source>
</evidence>
<feature type="region of interest" description="Disordered" evidence="1">
    <location>
        <begin position="1"/>
        <end position="30"/>
    </location>
</feature>
<proteinExistence type="predicted"/>
<reference evidence="2" key="1">
    <citation type="submission" date="2014-09" db="EMBL/GenBank/DDBJ databases">
        <authorList>
            <person name="Magalhaes I.L.F."/>
            <person name="Oliveira U."/>
            <person name="Santos F.R."/>
            <person name="Vidigal T.H.D.A."/>
            <person name="Brescovit A.D."/>
            <person name="Santos A.J."/>
        </authorList>
    </citation>
    <scope>NUCLEOTIDE SEQUENCE</scope>
    <source>
        <tissue evidence="2">Shoot tissue taken approximately 20 cm above the soil surface</tissue>
    </source>
</reference>
<evidence type="ECO:0000256" key="1">
    <source>
        <dbReference type="SAM" id="MobiDB-lite"/>
    </source>
</evidence>
<sequence>MNMCKRNRKTTPAQTPVFMPKPKGLQSPKAHPVHSLLFTASRRPSLRATASLTR</sequence>
<accession>A0A0A9ASN8</accession>
<reference evidence="2" key="2">
    <citation type="journal article" date="2015" name="Data Brief">
        <title>Shoot transcriptome of the giant reed, Arundo donax.</title>
        <authorList>
            <person name="Barrero R.A."/>
            <person name="Guerrero F.D."/>
            <person name="Moolhuijzen P."/>
            <person name="Goolsby J.A."/>
            <person name="Tidwell J."/>
            <person name="Bellgard S.E."/>
            <person name="Bellgard M.I."/>
        </authorList>
    </citation>
    <scope>NUCLEOTIDE SEQUENCE</scope>
    <source>
        <tissue evidence="2">Shoot tissue taken approximately 20 cm above the soil surface</tissue>
    </source>
</reference>
<organism evidence="2">
    <name type="scientific">Arundo donax</name>
    <name type="common">Giant reed</name>
    <name type="synonym">Donax arundinaceus</name>
    <dbReference type="NCBI Taxonomy" id="35708"/>
    <lineage>
        <taxon>Eukaryota</taxon>
        <taxon>Viridiplantae</taxon>
        <taxon>Streptophyta</taxon>
        <taxon>Embryophyta</taxon>
        <taxon>Tracheophyta</taxon>
        <taxon>Spermatophyta</taxon>
        <taxon>Magnoliopsida</taxon>
        <taxon>Liliopsida</taxon>
        <taxon>Poales</taxon>
        <taxon>Poaceae</taxon>
        <taxon>PACMAD clade</taxon>
        <taxon>Arundinoideae</taxon>
        <taxon>Arundineae</taxon>
        <taxon>Arundo</taxon>
    </lineage>
</organism>
<protein>
    <submittedName>
        <fullName evidence="2">Uncharacterized protein</fullName>
    </submittedName>
</protein>
<dbReference type="EMBL" id="GBRH01244992">
    <property type="protein sequence ID" value="JAD52903.1"/>
    <property type="molecule type" value="Transcribed_RNA"/>
</dbReference>
<dbReference type="AlphaFoldDB" id="A0A0A9ASN8"/>
<name>A0A0A9ASN8_ARUDO</name>